<dbReference type="PROSITE" id="PS00101">
    <property type="entry name" value="HEXAPEP_TRANSFERASES"/>
    <property type="match status" value="1"/>
</dbReference>
<evidence type="ECO:0000313" key="12">
    <source>
        <dbReference type="EMBL" id="MFC7580687.1"/>
    </source>
</evidence>
<comment type="pathway">
    <text evidence="1">Amino-acid biosynthesis; L-cysteine biosynthesis; L-cysteine from L-serine: step 1/2.</text>
</comment>
<dbReference type="SUPFAM" id="SSF51161">
    <property type="entry name" value="Trimeric LpxA-like enzymes"/>
    <property type="match status" value="1"/>
</dbReference>
<reference evidence="13" key="1">
    <citation type="journal article" date="2019" name="Int. J. Syst. Evol. Microbiol.">
        <title>The Global Catalogue of Microorganisms (GCM) 10K type strain sequencing project: providing services to taxonomists for standard genome sequencing and annotation.</title>
        <authorList>
            <consortium name="The Broad Institute Genomics Platform"/>
            <consortium name="The Broad Institute Genome Sequencing Center for Infectious Disease"/>
            <person name="Wu L."/>
            <person name="Ma J."/>
        </authorList>
    </citation>
    <scope>NUCLEOTIDE SEQUENCE [LARGE SCALE GENOMIC DNA]</scope>
    <source>
        <strain evidence="13">CCUG 56698</strain>
    </source>
</reference>
<evidence type="ECO:0000256" key="4">
    <source>
        <dbReference type="ARBA" id="ARBA00018522"/>
    </source>
</evidence>
<accession>A0ABW2SKS7</accession>
<evidence type="ECO:0000256" key="10">
    <source>
        <dbReference type="ARBA" id="ARBA00049486"/>
    </source>
</evidence>
<dbReference type="NCBIfam" id="TIGR01172">
    <property type="entry name" value="cysE"/>
    <property type="match status" value="1"/>
</dbReference>
<dbReference type="InterPro" id="IPR045304">
    <property type="entry name" value="LbH_SAT"/>
</dbReference>
<evidence type="ECO:0000256" key="11">
    <source>
        <dbReference type="PIRNR" id="PIRNR000441"/>
    </source>
</evidence>
<dbReference type="InterPro" id="IPR018357">
    <property type="entry name" value="Hexapep_transf_CS"/>
</dbReference>
<gene>
    <name evidence="12" type="primary">cysE</name>
    <name evidence="12" type="ORF">ACFQWG_05625</name>
</gene>
<dbReference type="InterPro" id="IPR042122">
    <property type="entry name" value="Ser_AcTrfase_N_sf"/>
</dbReference>
<dbReference type="Pfam" id="PF00132">
    <property type="entry name" value="Hexapep"/>
    <property type="match status" value="1"/>
</dbReference>
<dbReference type="PIRSF" id="PIRSF000441">
    <property type="entry name" value="CysE"/>
    <property type="match status" value="1"/>
</dbReference>
<dbReference type="EMBL" id="JBHTEF010000001">
    <property type="protein sequence ID" value="MFC7580687.1"/>
    <property type="molecule type" value="Genomic_DNA"/>
</dbReference>
<keyword evidence="9 11" id="KW-0012">Acyltransferase</keyword>
<dbReference type="Proteomes" id="UP001596527">
    <property type="component" value="Unassembled WGS sequence"/>
</dbReference>
<evidence type="ECO:0000256" key="8">
    <source>
        <dbReference type="ARBA" id="ARBA00023192"/>
    </source>
</evidence>
<dbReference type="Gene3D" id="2.160.10.10">
    <property type="entry name" value="Hexapeptide repeat proteins"/>
    <property type="match status" value="1"/>
</dbReference>
<organism evidence="12 13">
    <name type="scientific">Schaalia naturae</name>
    <dbReference type="NCBI Taxonomy" id="635203"/>
    <lineage>
        <taxon>Bacteria</taxon>
        <taxon>Bacillati</taxon>
        <taxon>Actinomycetota</taxon>
        <taxon>Actinomycetes</taxon>
        <taxon>Actinomycetales</taxon>
        <taxon>Actinomycetaceae</taxon>
        <taxon>Schaalia</taxon>
    </lineage>
</organism>
<dbReference type="InterPro" id="IPR001451">
    <property type="entry name" value="Hexapep"/>
</dbReference>
<evidence type="ECO:0000256" key="6">
    <source>
        <dbReference type="ARBA" id="ARBA00022679"/>
    </source>
</evidence>
<evidence type="ECO:0000256" key="2">
    <source>
        <dbReference type="ARBA" id="ARBA00007274"/>
    </source>
</evidence>
<keyword evidence="8" id="KW-0198">Cysteine biosynthesis</keyword>
<dbReference type="RefSeq" id="WP_380972986.1">
    <property type="nucleotide sequence ID" value="NZ_JBHTEF010000001.1"/>
</dbReference>
<dbReference type="NCBIfam" id="NF041874">
    <property type="entry name" value="EPS_EpsC"/>
    <property type="match status" value="1"/>
</dbReference>
<keyword evidence="5" id="KW-0028">Amino-acid biosynthesis</keyword>
<evidence type="ECO:0000256" key="7">
    <source>
        <dbReference type="ARBA" id="ARBA00022737"/>
    </source>
</evidence>
<dbReference type="PANTHER" id="PTHR42811">
    <property type="entry name" value="SERINE ACETYLTRANSFERASE"/>
    <property type="match status" value="1"/>
</dbReference>
<dbReference type="InterPro" id="IPR011004">
    <property type="entry name" value="Trimer_LpxA-like_sf"/>
</dbReference>
<comment type="similarity">
    <text evidence="2 11">Belongs to the transferase hexapeptide repeat family.</text>
</comment>
<keyword evidence="6 11" id="KW-0808">Transferase</keyword>
<dbReference type="InterPro" id="IPR053376">
    <property type="entry name" value="Serine_acetyltransferase"/>
</dbReference>
<proteinExistence type="inferred from homology"/>
<sequence length="202" mass="21330">MLPNPLRAWNVLREDLETARRRDPAARSKVEVALTYPGVHALWSHRVAHSLWIRGARLPARVLSAGARVLTGVDIHPGAQLGRRLFIDHATGVVIGETAEVGEDVVIFHGVTLGGVSMSPGKRHPTVGSHVLLGAGAKVLGPVIVGDDAKIGANAVVTKDVPAGSVALGVPARVRPTSRPQESDADLIVDPNLYAEDPSLYI</sequence>
<dbReference type="Gene3D" id="1.10.3130.10">
    <property type="entry name" value="serine acetyltransferase, domain 1"/>
    <property type="match status" value="1"/>
</dbReference>
<keyword evidence="13" id="KW-1185">Reference proteome</keyword>
<evidence type="ECO:0000256" key="1">
    <source>
        <dbReference type="ARBA" id="ARBA00004876"/>
    </source>
</evidence>
<dbReference type="EC" id="2.3.1.30" evidence="3 11"/>
<evidence type="ECO:0000256" key="9">
    <source>
        <dbReference type="ARBA" id="ARBA00023315"/>
    </source>
</evidence>
<evidence type="ECO:0000313" key="13">
    <source>
        <dbReference type="Proteomes" id="UP001596527"/>
    </source>
</evidence>
<comment type="caution">
    <text evidence="12">The sequence shown here is derived from an EMBL/GenBank/DDBJ whole genome shotgun (WGS) entry which is preliminary data.</text>
</comment>
<protein>
    <recommendedName>
        <fullName evidence="4 11">Serine acetyltransferase</fullName>
        <ecNumber evidence="3 11">2.3.1.30</ecNumber>
    </recommendedName>
</protein>
<evidence type="ECO:0000256" key="3">
    <source>
        <dbReference type="ARBA" id="ARBA00013266"/>
    </source>
</evidence>
<dbReference type="GO" id="GO:0009001">
    <property type="term" value="F:serine O-acetyltransferase activity"/>
    <property type="evidence" value="ECO:0007669"/>
    <property type="project" value="UniProtKB-EC"/>
</dbReference>
<dbReference type="InterPro" id="IPR005881">
    <property type="entry name" value="Ser_O-AcTrfase"/>
</dbReference>
<comment type="catalytic activity">
    <reaction evidence="10 11">
        <text>L-serine + acetyl-CoA = O-acetyl-L-serine + CoA</text>
        <dbReference type="Rhea" id="RHEA:24560"/>
        <dbReference type="ChEBI" id="CHEBI:33384"/>
        <dbReference type="ChEBI" id="CHEBI:57287"/>
        <dbReference type="ChEBI" id="CHEBI:57288"/>
        <dbReference type="ChEBI" id="CHEBI:58340"/>
        <dbReference type="EC" id="2.3.1.30"/>
    </reaction>
</comment>
<keyword evidence="7" id="KW-0677">Repeat</keyword>
<dbReference type="CDD" id="cd03354">
    <property type="entry name" value="LbH_SAT"/>
    <property type="match status" value="1"/>
</dbReference>
<evidence type="ECO:0000256" key="5">
    <source>
        <dbReference type="ARBA" id="ARBA00022605"/>
    </source>
</evidence>
<name>A0ABW2SKS7_9ACTO</name>